<keyword evidence="3" id="KW-0333">Golgi apparatus</keyword>
<proteinExistence type="inferred from homology"/>
<keyword evidence="4" id="KW-0245">EGF-like domain</keyword>
<name>A0A2J7ZLQ2_9CHLO</name>
<evidence type="ECO:0000313" key="7">
    <source>
        <dbReference type="Proteomes" id="UP000236333"/>
    </source>
</evidence>
<keyword evidence="4" id="KW-1015">Disulfide bond</keyword>
<dbReference type="GO" id="GO:0016757">
    <property type="term" value="F:glycosyltransferase activity"/>
    <property type="evidence" value="ECO:0007669"/>
    <property type="project" value="InterPro"/>
</dbReference>
<feature type="domain" description="EGF-like" evidence="5">
    <location>
        <begin position="48"/>
        <end position="86"/>
    </location>
</feature>
<accession>A0A2J7ZLQ2</accession>
<reference evidence="6 7" key="1">
    <citation type="journal article" date="2017" name="Mol. Biol. Evol.">
        <title>The 4-celled Tetrabaena socialis nuclear genome reveals the essential components for genetic control of cell number at the origin of multicellularity in the volvocine lineage.</title>
        <authorList>
            <person name="Featherston J."/>
            <person name="Arakaki Y."/>
            <person name="Hanschen E.R."/>
            <person name="Ferris P.J."/>
            <person name="Michod R.E."/>
            <person name="Olson B.J.S.C."/>
            <person name="Nozaki H."/>
            <person name="Durand P.M."/>
        </authorList>
    </citation>
    <scope>NUCLEOTIDE SEQUENCE [LARGE SCALE GENOMIC DNA]</scope>
    <source>
        <strain evidence="6 7">NIES-571</strain>
    </source>
</reference>
<dbReference type="OrthoDB" id="1924787at2759"/>
<evidence type="ECO:0000313" key="6">
    <source>
        <dbReference type="EMBL" id="PNH01195.1"/>
    </source>
</evidence>
<dbReference type="EMBL" id="PGGS01000981">
    <property type="protein sequence ID" value="PNH01195.1"/>
    <property type="molecule type" value="Genomic_DNA"/>
</dbReference>
<keyword evidence="6" id="KW-0808">Transferase</keyword>
<sequence length="471" mass="53849">MHALNSFPLALRAPSGLQAGRESYVHGLEAGRELWGRSNWNGMHTAHPLESCPNRCSNGRGVCFKWEHWPVPNCICRKGYNGTDCGTVDNSEACWFAPDCGGRGACKSGFCHCREGFFGWGCHRTTAYQLAVAPGPGDVLDLRSKTQFKIYIDVAARARPRLTSAPLLTPHLCSRLAPPPSAPNDRRTLRKRFADTASGRGVQGSCGNLYPKNCECYRACYQQHCHHGLDFEQCTHESGGDTLRARYDLPWRVAFPYEYNDGHFGRDPMYLAYEYFIQYFLKDDIVRTENPYEANLFFIPMLLYFYIGNVRNPVPQAVKRLLDSLNPKPPDVVFVSGRTQDYRTLLRTSKFCIAPYGHGWGLRVVQAVEFGCIPILIQDHVYQAYEDFVPYEEFSVRMPLSGVEHMVELLRSYSEEQLAALRLGLAKYYRAFIWNREYGGRAYEWTLAGLQRRSFNLDAQYFTRRQRRRAG</sequence>
<keyword evidence="7" id="KW-1185">Reference proteome</keyword>
<comment type="caution">
    <text evidence="4">Lacks conserved residue(s) required for the propagation of feature annotation.</text>
</comment>
<dbReference type="Gene3D" id="2.10.25.10">
    <property type="entry name" value="Laminin"/>
    <property type="match status" value="1"/>
</dbReference>
<dbReference type="GO" id="GO:0000139">
    <property type="term" value="C:Golgi membrane"/>
    <property type="evidence" value="ECO:0007669"/>
    <property type="project" value="UniProtKB-SubCell"/>
</dbReference>
<dbReference type="InterPro" id="IPR000742">
    <property type="entry name" value="EGF"/>
</dbReference>
<comment type="subcellular location">
    <subcellularLocation>
        <location evidence="1">Golgi apparatus membrane</location>
        <topology evidence="1">Single-pass type II membrane protein</topology>
    </subcellularLocation>
</comment>
<comment type="similarity">
    <text evidence="2">Belongs to the glycosyltransferase 47 family.</text>
</comment>
<dbReference type="PANTHER" id="PTHR11062:SF376">
    <property type="entry name" value="EXOSTOSIN FAMILY PROTEIN"/>
    <property type="match status" value="1"/>
</dbReference>
<evidence type="ECO:0000259" key="5">
    <source>
        <dbReference type="PROSITE" id="PS50026"/>
    </source>
</evidence>
<organism evidence="6 7">
    <name type="scientific">Tetrabaena socialis</name>
    <dbReference type="NCBI Taxonomy" id="47790"/>
    <lineage>
        <taxon>Eukaryota</taxon>
        <taxon>Viridiplantae</taxon>
        <taxon>Chlorophyta</taxon>
        <taxon>core chlorophytes</taxon>
        <taxon>Chlorophyceae</taxon>
        <taxon>CS clade</taxon>
        <taxon>Chlamydomonadales</taxon>
        <taxon>Tetrabaenaceae</taxon>
        <taxon>Tetrabaena</taxon>
    </lineage>
</organism>
<protein>
    <submittedName>
        <fullName evidence="6">Putative glycosyltransferase</fullName>
    </submittedName>
</protein>
<evidence type="ECO:0000256" key="2">
    <source>
        <dbReference type="ARBA" id="ARBA00010271"/>
    </source>
</evidence>
<dbReference type="AlphaFoldDB" id="A0A2J7ZLQ2"/>
<dbReference type="Pfam" id="PF03016">
    <property type="entry name" value="Exostosin_GT47"/>
    <property type="match status" value="1"/>
</dbReference>
<feature type="disulfide bond" evidence="4">
    <location>
        <begin position="76"/>
        <end position="85"/>
    </location>
</feature>
<dbReference type="Proteomes" id="UP000236333">
    <property type="component" value="Unassembled WGS sequence"/>
</dbReference>
<dbReference type="PANTHER" id="PTHR11062">
    <property type="entry name" value="EXOSTOSIN HEPARAN SULFATE GLYCOSYLTRANSFERASE -RELATED"/>
    <property type="match status" value="1"/>
</dbReference>
<evidence type="ECO:0000256" key="3">
    <source>
        <dbReference type="ARBA" id="ARBA00023034"/>
    </source>
</evidence>
<dbReference type="PROSITE" id="PS00022">
    <property type="entry name" value="EGF_1"/>
    <property type="match status" value="1"/>
</dbReference>
<evidence type="ECO:0000256" key="4">
    <source>
        <dbReference type="PROSITE-ProRule" id="PRU00076"/>
    </source>
</evidence>
<dbReference type="PROSITE" id="PS50026">
    <property type="entry name" value="EGF_3"/>
    <property type="match status" value="1"/>
</dbReference>
<gene>
    <name evidence="6" type="ORF">TSOC_012932</name>
</gene>
<dbReference type="InterPro" id="IPR040911">
    <property type="entry name" value="Exostosin_GT47"/>
</dbReference>
<evidence type="ECO:0000256" key="1">
    <source>
        <dbReference type="ARBA" id="ARBA00004323"/>
    </source>
</evidence>
<dbReference type="PROSITE" id="PS01186">
    <property type="entry name" value="EGF_2"/>
    <property type="match status" value="1"/>
</dbReference>
<dbReference type="InterPro" id="IPR004263">
    <property type="entry name" value="Exostosin"/>
</dbReference>
<comment type="caution">
    <text evidence="6">The sequence shown here is derived from an EMBL/GenBank/DDBJ whole genome shotgun (WGS) entry which is preliminary data.</text>
</comment>